<name>A0A8S1F000_9PELO</name>
<feature type="signal peptide" evidence="1">
    <location>
        <begin position="1"/>
        <end position="17"/>
    </location>
</feature>
<comment type="caution">
    <text evidence="2">The sequence shown here is derived from an EMBL/GenBank/DDBJ whole genome shotgun (WGS) entry which is preliminary data.</text>
</comment>
<feature type="chain" id="PRO_5035835433" description="SXP/RAL-2 family protein Ani s 5-like cation-binding domain-containing protein" evidence="1">
    <location>
        <begin position="18"/>
        <end position="98"/>
    </location>
</feature>
<sequence>MHLSALILIGCISATLATANTTELPSNPTREDYEGLMFQPAFFDFIKRAYAPVVVYGAHVFTELEELTKEADSLDEQTAIINAYVVNQYELLTKNLFN</sequence>
<organism evidence="2 3">
    <name type="scientific">Caenorhabditis bovis</name>
    <dbReference type="NCBI Taxonomy" id="2654633"/>
    <lineage>
        <taxon>Eukaryota</taxon>
        <taxon>Metazoa</taxon>
        <taxon>Ecdysozoa</taxon>
        <taxon>Nematoda</taxon>
        <taxon>Chromadorea</taxon>
        <taxon>Rhabditida</taxon>
        <taxon>Rhabditina</taxon>
        <taxon>Rhabditomorpha</taxon>
        <taxon>Rhabditoidea</taxon>
        <taxon>Rhabditidae</taxon>
        <taxon>Peloderinae</taxon>
        <taxon>Caenorhabditis</taxon>
    </lineage>
</organism>
<keyword evidence="1" id="KW-0732">Signal</keyword>
<evidence type="ECO:0000313" key="3">
    <source>
        <dbReference type="Proteomes" id="UP000494206"/>
    </source>
</evidence>
<proteinExistence type="predicted"/>
<dbReference type="Proteomes" id="UP000494206">
    <property type="component" value="Unassembled WGS sequence"/>
</dbReference>
<protein>
    <recommendedName>
        <fullName evidence="4">SXP/RAL-2 family protein Ani s 5-like cation-binding domain-containing protein</fullName>
    </recommendedName>
</protein>
<evidence type="ECO:0000256" key="1">
    <source>
        <dbReference type="SAM" id="SignalP"/>
    </source>
</evidence>
<gene>
    <name evidence="2" type="ORF">CBOVIS_LOCUS8920</name>
</gene>
<accession>A0A8S1F000</accession>
<dbReference type="EMBL" id="CADEPM010000005">
    <property type="protein sequence ID" value="CAB3406917.1"/>
    <property type="molecule type" value="Genomic_DNA"/>
</dbReference>
<keyword evidence="3" id="KW-1185">Reference proteome</keyword>
<evidence type="ECO:0000313" key="2">
    <source>
        <dbReference type="EMBL" id="CAB3406917.1"/>
    </source>
</evidence>
<evidence type="ECO:0008006" key="4">
    <source>
        <dbReference type="Google" id="ProtNLM"/>
    </source>
</evidence>
<dbReference type="AlphaFoldDB" id="A0A8S1F000"/>
<reference evidence="2 3" key="1">
    <citation type="submission" date="2020-04" db="EMBL/GenBank/DDBJ databases">
        <authorList>
            <person name="Laetsch R D."/>
            <person name="Stevens L."/>
            <person name="Kumar S."/>
            <person name="Blaxter L. M."/>
        </authorList>
    </citation>
    <scope>NUCLEOTIDE SEQUENCE [LARGE SCALE GENOMIC DNA]</scope>
</reference>